<evidence type="ECO:0000313" key="1">
    <source>
        <dbReference type="EMBL" id="GIQ69872.1"/>
    </source>
</evidence>
<dbReference type="RefSeq" id="WP_213412657.1">
    <property type="nucleotide sequence ID" value="NZ_BOVK01000036.1"/>
</dbReference>
<dbReference type="Proteomes" id="UP000677918">
    <property type="component" value="Unassembled WGS sequence"/>
</dbReference>
<dbReference type="SUPFAM" id="SSF56059">
    <property type="entry name" value="Glutathione synthetase ATP-binding domain-like"/>
    <property type="match status" value="1"/>
</dbReference>
<dbReference type="Pfam" id="PF14398">
    <property type="entry name" value="ATPgrasp_YheCD"/>
    <property type="match status" value="1"/>
</dbReference>
<organism evidence="1 2">
    <name type="scientific">Xylanibacillus composti</name>
    <dbReference type="NCBI Taxonomy" id="1572762"/>
    <lineage>
        <taxon>Bacteria</taxon>
        <taxon>Bacillati</taxon>
        <taxon>Bacillota</taxon>
        <taxon>Bacilli</taxon>
        <taxon>Bacillales</taxon>
        <taxon>Paenibacillaceae</taxon>
        <taxon>Xylanibacillus</taxon>
    </lineage>
</organism>
<proteinExistence type="predicted"/>
<gene>
    <name evidence="1" type="primary">yheD_2</name>
    <name evidence="1" type="ORF">XYCOK13_26960</name>
</gene>
<sequence length="374" mass="42944">MDVRLYRSEARPLMGILTMSDPKRKFRGNHKNFADIVKAGRARGAEVYVVTMDDLSLHESRIKAYAYREDKGDWVPRWIPLPRVLYNRIPKREDEQIPHVREMLRECMRNSRVKLFNPSFFNKWIMKRWLCRSPKTKKMIPITKRYTASTRMLPLLRKYGFLYLKPEHGKAGKGILRVQRTGGSKPYTLYAQDMRQTTSESFATLKEMTSSIRKRTEGENYIIQQGIDLCSSKGRPYDLRLLLQKNRKGNWAVTGVGARVAGESSITTHVPQGGRIGEPVRLLSASFGPARGKNIYQRVRLSGLNIAKQIEKASGRSHGEMSMDLGVDKRGNIWFFEANAKPMKFDEPAIRELSLRRLIDYAAFLANSKRNGSA</sequence>
<evidence type="ECO:0000313" key="2">
    <source>
        <dbReference type="Proteomes" id="UP000677918"/>
    </source>
</evidence>
<dbReference type="EMBL" id="BOVK01000036">
    <property type="protein sequence ID" value="GIQ69872.1"/>
    <property type="molecule type" value="Genomic_DNA"/>
</dbReference>
<reference evidence="1" key="1">
    <citation type="submission" date="2021-04" db="EMBL/GenBank/DDBJ databases">
        <title>Draft genome sequence of Xylanibacillus composti strain K13.</title>
        <authorList>
            <person name="Uke A."/>
            <person name="Chhe C."/>
            <person name="Baramee S."/>
            <person name="Kosugi A."/>
        </authorList>
    </citation>
    <scope>NUCLEOTIDE SEQUENCE</scope>
    <source>
        <strain evidence="1">K13</strain>
    </source>
</reference>
<protein>
    <submittedName>
        <fullName evidence="1">Endospore coat-associated protein YheD</fullName>
    </submittedName>
</protein>
<comment type="caution">
    <text evidence="1">The sequence shown here is derived from an EMBL/GenBank/DDBJ whole genome shotgun (WGS) entry which is preliminary data.</text>
</comment>
<name>A0A8J4H2P2_9BACL</name>
<dbReference type="InterPro" id="IPR026838">
    <property type="entry name" value="YheC/D"/>
</dbReference>
<dbReference type="AlphaFoldDB" id="A0A8J4H2P2"/>
<keyword evidence="2" id="KW-1185">Reference proteome</keyword>
<accession>A0A8J4H2P2</accession>